<dbReference type="PROSITE" id="PS50048">
    <property type="entry name" value="ZN2_CY6_FUNGAL_2"/>
    <property type="match status" value="1"/>
</dbReference>
<dbReference type="Pfam" id="PF11951">
    <property type="entry name" value="Fungal_trans_2"/>
    <property type="match status" value="1"/>
</dbReference>
<dbReference type="AlphaFoldDB" id="A0A1E4RJQ3"/>
<dbReference type="InterPro" id="IPR021858">
    <property type="entry name" value="Fun_TF"/>
</dbReference>
<dbReference type="Proteomes" id="UP000095085">
    <property type="component" value="Unassembled WGS sequence"/>
</dbReference>
<name>A0A1E4RJQ3_9ASCO</name>
<protein>
    <recommendedName>
        <fullName evidence="4">Zn(2)-C6 fungal-type domain-containing protein</fullName>
    </recommendedName>
</protein>
<dbReference type="GO" id="GO:0008270">
    <property type="term" value="F:zinc ion binding"/>
    <property type="evidence" value="ECO:0007669"/>
    <property type="project" value="InterPro"/>
</dbReference>
<dbReference type="GO" id="GO:0000976">
    <property type="term" value="F:transcription cis-regulatory region binding"/>
    <property type="evidence" value="ECO:0007669"/>
    <property type="project" value="TreeGrafter"/>
</dbReference>
<keyword evidence="6" id="KW-1185">Reference proteome</keyword>
<accession>A0A1E4RJQ3</accession>
<dbReference type="GO" id="GO:0045944">
    <property type="term" value="P:positive regulation of transcription by RNA polymerase II"/>
    <property type="evidence" value="ECO:0007669"/>
    <property type="project" value="TreeGrafter"/>
</dbReference>
<keyword evidence="2" id="KW-0539">Nucleus</keyword>
<dbReference type="RefSeq" id="XP_020076571.1">
    <property type="nucleotide sequence ID" value="XM_020222979.1"/>
</dbReference>
<evidence type="ECO:0000256" key="1">
    <source>
        <dbReference type="ARBA" id="ARBA00004123"/>
    </source>
</evidence>
<organism evidence="5 6">
    <name type="scientific">Hyphopichia burtonii NRRL Y-1933</name>
    <dbReference type="NCBI Taxonomy" id="984485"/>
    <lineage>
        <taxon>Eukaryota</taxon>
        <taxon>Fungi</taxon>
        <taxon>Dikarya</taxon>
        <taxon>Ascomycota</taxon>
        <taxon>Saccharomycotina</taxon>
        <taxon>Pichiomycetes</taxon>
        <taxon>Debaryomycetaceae</taxon>
        <taxon>Hyphopichia</taxon>
    </lineage>
</organism>
<dbReference type="InterPro" id="IPR001138">
    <property type="entry name" value="Zn2Cys6_DnaBD"/>
</dbReference>
<dbReference type="InterPro" id="IPR036864">
    <property type="entry name" value="Zn2-C6_fun-type_DNA-bd_sf"/>
</dbReference>
<feature type="compositionally biased region" description="Low complexity" evidence="3">
    <location>
        <begin position="90"/>
        <end position="103"/>
    </location>
</feature>
<sequence length="753" mass="85951">MSLNPIKKRKYSRNGCYECKRRKIKCDELSEKSCGNCLRIEIPCVYPSKDAPKKPRKPRSKNTVRFQQVNANSFTNDFADVKDKILRQISSNASPESDSSSTSFGAPSQDQIPTATSLEDEHVYGKSPIIKGSLTNSNNDDLLSFDNIWDDANNLVHGLADFNVFDTNIKNFSDNSLKPFHSNIILNADDADSLFKDLDIEPYIQNPNPGVAEFDSNSFWREKLPLISGNSPKTNKQEAEKRTNLDLIEKIIQIYKLNEVEIGYLKDITYSPLAFYIYPFGTSVEDDKVIRILLEYMVYFKYLTYATVALGASCKYNMTGDKHHDAYLRKYITICMKLLVVAFSDLKNNKHFLRSIEGLVLTVIVLAMIFADVACLDLDNVSDSWTSHLNGARDLLIKYKKIKQQDGGKDTVDSPGITLAKLLFFNYDWLSKLALPPNKLREVNLERGVFLDPCHVGFDKNPQNVAALQKMGILTPKTMTLSGFNLYLSLSEELVNCIEELVLLAKKAAGTDDSNYNQVSPSEVWNFMSLLEKASRQQVVPLMTGSPRFMIPENSPGHPNYPDYADKLILPDGAYEKDWDENGRSFYISTCDASQRVHTYALYLKVLTTPGLLYLPKRHPMIKETINKCMETMYFLKPKSSPNYKPENVLKESQNYYLVKHLFNFKIVMNQLTFRMCSDLTDNLDDFEKLELYFQGMLELCTGSALHALDRLRKNREASIERHKKRQAIGKESKTDVFDESDYKYSVEAYPIY</sequence>
<dbReference type="GO" id="GO:0005634">
    <property type="term" value="C:nucleus"/>
    <property type="evidence" value="ECO:0007669"/>
    <property type="project" value="UniProtKB-SubCell"/>
</dbReference>
<dbReference type="PANTHER" id="PTHR37534">
    <property type="entry name" value="TRANSCRIPTIONAL ACTIVATOR PROTEIN UGA3"/>
    <property type="match status" value="1"/>
</dbReference>
<dbReference type="OrthoDB" id="416217at2759"/>
<reference evidence="6" key="1">
    <citation type="submission" date="2016-05" db="EMBL/GenBank/DDBJ databases">
        <title>Comparative genomics of biotechnologically important yeasts.</title>
        <authorList>
            <consortium name="DOE Joint Genome Institute"/>
            <person name="Riley R."/>
            <person name="Haridas S."/>
            <person name="Wolfe K.H."/>
            <person name="Lopes M.R."/>
            <person name="Hittinger C.T."/>
            <person name="Goker M."/>
            <person name="Salamov A."/>
            <person name="Wisecaver J."/>
            <person name="Long T.M."/>
            <person name="Aerts A.L."/>
            <person name="Barry K."/>
            <person name="Choi C."/>
            <person name="Clum A."/>
            <person name="Coughlan A.Y."/>
            <person name="Deshpande S."/>
            <person name="Douglass A.P."/>
            <person name="Hanson S.J."/>
            <person name="Klenk H.-P."/>
            <person name="Labutti K."/>
            <person name="Lapidus A."/>
            <person name="Lindquist E."/>
            <person name="Lipzen A."/>
            <person name="Meier-Kolthoff J.P."/>
            <person name="Ohm R.A."/>
            <person name="Otillar R.P."/>
            <person name="Pangilinan J."/>
            <person name="Peng Y."/>
            <person name="Rokas A."/>
            <person name="Rosa C.A."/>
            <person name="Scheuner C."/>
            <person name="Sibirny A.A."/>
            <person name="Slot J.C."/>
            <person name="Stielow J.B."/>
            <person name="Sun H."/>
            <person name="Kurtzman C.P."/>
            <person name="Blackwell M."/>
            <person name="Grigoriev I.V."/>
            <person name="Jeffries T.W."/>
        </authorList>
    </citation>
    <scope>NUCLEOTIDE SEQUENCE [LARGE SCALE GENOMIC DNA]</scope>
    <source>
        <strain evidence="6">NRRL Y-1933</strain>
    </source>
</reference>
<dbReference type="SUPFAM" id="SSF57701">
    <property type="entry name" value="Zn2/Cys6 DNA-binding domain"/>
    <property type="match status" value="1"/>
</dbReference>
<comment type="subcellular location">
    <subcellularLocation>
        <location evidence="1">Nucleus</location>
    </subcellularLocation>
</comment>
<dbReference type="GO" id="GO:0000981">
    <property type="term" value="F:DNA-binding transcription factor activity, RNA polymerase II-specific"/>
    <property type="evidence" value="ECO:0007669"/>
    <property type="project" value="InterPro"/>
</dbReference>
<feature type="compositionally biased region" description="Polar residues" evidence="3">
    <location>
        <begin position="104"/>
        <end position="117"/>
    </location>
</feature>
<evidence type="ECO:0000256" key="2">
    <source>
        <dbReference type="ARBA" id="ARBA00023242"/>
    </source>
</evidence>
<dbReference type="GeneID" id="30997528"/>
<gene>
    <name evidence="5" type="ORF">HYPBUDRAFT_196155</name>
</gene>
<evidence type="ECO:0000259" key="4">
    <source>
        <dbReference type="PROSITE" id="PS50048"/>
    </source>
</evidence>
<dbReference type="PANTHER" id="PTHR37534:SF49">
    <property type="entry name" value="LYSINE BIOSYNTHESIS REGULATORY PROTEIN LYS14"/>
    <property type="match status" value="1"/>
</dbReference>
<evidence type="ECO:0000313" key="6">
    <source>
        <dbReference type="Proteomes" id="UP000095085"/>
    </source>
</evidence>
<dbReference type="SMART" id="SM00066">
    <property type="entry name" value="GAL4"/>
    <property type="match status" value="1"/>
</dbReference>
<feature type="region of interest" description="Disordered" evidence="3">
    <location>
        <begin position="90"/>
        <end position="118"/>
    </location>
</feature>
<dbReference type="EMBL" id="KV454540">
    <property type="protein sequence ID" value="ODV67504.1"/>
    <property type="molecule type" value="Genomic_DNA"/>
</dbReference>
<dbReference type="Gene3D" id="4.10.240.10">
    <property type="entry name" value="Zn(2)-C6 fungal-type DNA-binding domain"/>
    <property type="match status" value="1"/>
</dbReference>
<evidence type="ECO:0000256" key="3">
    <source>
        <dbReference type="SAM" id="MobiDB-lite"/>
    </source>
</evidence>
<dbReference type="PROSITE" id="PS00463">
    <property type="entry name" value="ZN2_CY6_FUNGAL_1"/>
    <property type="match status" value="1"/>
</dbReference>
<feature type="domain" description="Zn(2)-C6 fungal-type" evidence="4">
    <location>
        <begin position="15"/>
        <end position="46"/>
    </location>
</feature>
<dbReference type="CDD" id="cd00067">
    <property type="entry name" value="GAL4"/>
    <property type="match status" value="1"/>
</dbReference>
<dbReference type="Pfam" id="PF00172">
    <property type="entry name" value="Zn_clus"/>
    <property type="match status" value="1"/>
</dbReference>
<evidence type="ECO:0000313" key="5">
    <source>
        <dbReference type="EMBL" id="ODV67504.1"/>
    </source>
</evidence>
<proteinExistence type="predicted"/>